<evidence type="ECO:0000313" key="2">
    <source>
        <dbReference type="EMBL" id="KQB41122.1"/>
    </source>
</evidence>
<dbReference type="InterPro" id="IPR029115">
    <property type="entry name" value="Ntox23"/>
</dbReference>
<comment type="caution">
    <text evidence="2">The sequence shown here is derived from an EMBL/GenBank/DDBJ whole genome shotgun (WGS) entry which is preliminary data.</text>
</comment>
<dbReference type="Proteomes" id="UP000050443">
    <property type="component" value="Unassembled WGS sequence"/>
</dbReference>
<dbReference type="OrthoDB" id="6225685at2"/>
<name>A0A0Q0SAW2_9FLAO</name>
<dbReference type="Pfam" id="PF15528">
    <property type="entry name" value="Ntox23"/>
    <property type="match status" value="1"/>
</dbReference>
<sequence length="290" mass="30871">MSILGGAVIGGISGGINPVSLTASAVGEAVATGFVAAILPAYGVQVGDWSFNISPAIAFGNVSGIGASISASYSSGDFSYSAGVGIMSNSNYNGFGKNGLEIRKSILVAYDDGKTGFSLGTNIWSGNGGIEEFKQRTGMFGIHSGDFRAMYENDGGPILKKGLGDAGDSYRTAALNLSIGKFTAGFNLFTGRRSEADQLNETNNYGIAYKDRFGVYHKNAAVNEQGNKYRLGALTVGYGAYRVGVNSEHVRHAIQNSVIHRMIDDREFMNTSWDWKGYGQYKTSNIFTSW</sequence>
<dbReference type="PATRIC" id="fig|362413.3.peg.4415"/>
<gene>
    <name evidence="2" type="ORF">RC62_4497</name>
</gene>
<reference evidence="2 3" key="1">
    <citation type="submission" date="2014-09" db="EMBL/GenBank/DDBJ databases">
        <title>Genome sequence of Flavobacterium aquidurense RC62.</title>
        <authorList>
            <person name="Kim J.F."/>
            <person name="Kwak M.-J."/>
        </authorList>
    </citation>
    <scope>NUCLEOTIDE SEQUENCE [LARGE SCALE GENOMIC DNA]</scope>
    <source>
        <strain evidence="2 3">RC62</strain>
    </source>
</reference>
<dbReference type="STRING" id="362413.RC62_4497"/>
<dbReference type="AlphaFoldDB" id="A0A0Q0SAW2"/>
<evidence type="ECO:0000313" key="3">
    <source>
        <dbReference type="Proteomes" id="UP000050443"/>
    </source>
</evidence>
<feature type="domain" description="Bacterial toxin 23" evidence="1">
    <location>
        <begin position="64"/>
        <end position="261"/>
    </location>
</feature>
<organism evidence="2 3">
    <name type="scientific">Flavobacterium aquidurense</name>
    <dbReference type="NCBI Taxonomy" id="362413"/>
    <lineage>
        <taxon>Bacteria</taxon>
        <taxon>Pseudomonadati</taxon>
        <taxon>Bacteroidota</taxon>
        <taxon>Flavobacteriia</taxon>
        <taxon>Flavobacteriales</taxon>
        <taxon>Flavobacteriaceae</taxon>
        <taxon>Flavobacterium</taxon>
    </lineage>
</organism>
<dbReference type="EMBL" id="JRLF01000009">
    <property type="protein sequence ID" value="KQB41122.1"/>
    <property type="molecule type" value="Genomic_DNA"/>
</dbReference>
<protein>
    <submittedName>
        <fullName evidence="2">YD repeat protein</fullName>
    </submittedName>
</protein>
<accession>A0A0Q0SAW2</accession>
<evidence type="ECO:0000259" key="1">
    <source>
        <dbReference type="Pfam" id="PF15528"/>
    </source>
</evidence>
<proteinExistence type="predicted"/>
<dbReference type="RefSeq" id="WP_055094176.1">
    <property type="nucleotide sequence ID" value="NZ_JRLF01000009.1"/>
</dbReference>